<organism evidence="1 2">
    <name type="scientific">Intoshia linei</name>
    <dbReference type="NCBI Taxonomy" id="1819745"/>
    <lineage>
        <taxon>Eukaryota</taxon>
        <taxon>Metazoa</taxon>
        <taxon>Spiralia</taxon>
        <taxon>Lophotrochozoa</taxon>
        <taxon>Mesozoa</taxon>
        <taxon>Orthonectida</taxon>
        <taxon>Rhopaluridae</taxon>
        <taxon>Intoshia</taxon>
    </lineage>
</organism>
<proteinExistence type="predicted"/>
<accession>A0A177B715</accession>
<name>A0A177B715_9BILA</name>
<comment type="caution">
    <text evidence="1">The sequence shown here is derived from an EMBL/GenBank/DDBJ whole genome shotgun (WGS) entry which is preliminary data.</text>
</comment>
<reference evidence="1 2" key="1">
    <citation type="submission" date="2016-04" db="EMBL/GenBank/DDBJ databases">
        <title>The genome of Intoshia linei affirms orthonectids as highly simplified spiralians.</title>
        <authorList>
            <person name="Mikhailov K.V."/>
            <person name="Slusarev G.S."/>
            <person name="Nikitin M.A."/>
            <person name="Logacheva M.D."/>
            <person name="Penin A."/>
            <person name="Aleoshin V."/>
            <person name="Panchin Y.V."/>
        </authorList>
    </citation>
    <scope>NUCLEOTIDE SEQUENCE [LARGE SCALE GENOMIC DNA]</scope>
    <source>
        <strain evidence="1">Intl2013</strain>
        <tissue evidence="1">Whole animal</tissue>
    </source>
</reference>
<dbReference type="EMBL" id="LWCA01000189">
    <property type="protein sequence ID" value="OAF70089.1"/>
    <property type="molecule type" value="Genomic_DNA"/>
</dbReference>
<evidence type="ECO:0000313" key="1">
    <source>
        <dbReference type="EMBL" id="OAF70089.1"/>
    </source>
</evidence>
<sequence>MMECVDPRAFGEECHSRSFLSIDKEICSVGRCFLFMTSEEGCTGVDSVSNSTTGGCEGLGESGIC</sequence>
<protein>
    <submittedName>
        <fullName evidence="1">Uncharacterized protein</fullName>
    </submittedName>
</protein>
<dbReference type="AlphaFoldDB" id="A0A177B715"/>
<dbReference type="Proteomes" id="UP000078046">
    <property type="component" value="Unassembled WGS sequence"/>
</dbReference>
<gene>
    <name evidence="1" type="ORF">A3Q56_02149</name>
</gene>
<evidence type="ECO:0000313" key="2">
    <source>
        <dbReference type="Proteomes" id="UP000078046"/>
    </source>
</evidence>
<keyword evidence="2" id="KW-1185">Reference proteome</keyword>